<feature type="compositionally biased region" description="Basic residues" evidence="3">
    <location>
        <begin position="189"/>
        <end position="201"/>
    </location>
</feature>
<name>A0A8H3TYR0_9TREE</name>
<dbReference type="PROSITE" id="PS50102">
    <property type="entry name" value="RRM"/>
    <property type="match status" value="1"/>
</dbReference>
<dbReference type="GO" id="GO:0000398">
    <property type="term" value="P:mRNA splicing, via spliceosome"/>
    <property type="evidence" value="ECO:0007669"/>
    <property type="project" value="InterPro"/>
</dbReference>
<evidence type="ECO:0000259" key="4">
    <source>
        <dbReference type="PROSITE" id="PS50102"/>
    </source>
</evidence>
<keyword evidence="1 2" id="KW-0694">RNA-binding</keyword>
<dbReference type="InterPro" id="IPR045844">
    <property type="entry name" value="RRM_Ist3-like"/>
</dbReference>
<feature type="compositionally biased region" description="Basic and acidic residues" evidence="3">
    <location>
        <begin position="280"/>
        <end position="313"/>
    </location>
</feature>
<dbReference type="OrthoDB" id="2573941at2759"/>
<feature type="compositionally biased region" description="Basic and acidic residues" evidence="3">
    <location>
        <begin position="112"/>
        <end position="122"/>
    </location>
</feature>
<accession>A0A8H3TYR0</accession>
<dbReference type="InterPro" id="IPR000504">
    <property type="entry name" value="RRM_dom"/>
</dbReference>
<feature type="compositionally biased region" description="Basic and acidic residues" evidence="3">
    <location>
        <begin position="231"/>
        <end position="268"/>
    </location>
</feature>
<feature type="compositionally biased region" description="Basic and acidic residues" evidence="3">
    <location>
        <begin position="202"/>
        <end position="215"/>
    </location>
</feature>
<dbReference type="GO" id="GO:0071011">
    <property type="term" value="C:precatalytic spliceosome"/>
    <property type="evidence" value="ECO:0007669"/>
    <property type="project" value="TreeGrafter"/>
</dbReference>
<feature type="domain" description="RRM" evidence="4">
    <location>
        <begin position="34"/>
        <end position="112"/>
    </location>
</feature>
<evidence type="ECO:0000313" key="5">
    <source>
        <dbReference type="EMBL" id="GHJ89346.1"/>
    </source>
</evidence>
<feature type="compositionally biased region" description="Basic and acidic residues" evidence="3">
    <location>
        <begin position="329"/>
        <end position="420"/>
    </location>
</feature>
<proteinExistence type="predicted"/>
<evidence type="ECO:0000256" key="2">
    <source>
        <dbReference type="PROSITE-ProRule" id="PRU00176"/>
    </source>
</evidence>
<reference evidence="5" key="1">
    <citation type="submission" date="2020-07" db="EMBL/GenBank/DDBJ databases">
        <title>Draft Genome Sequence of a Deep-Sea Yeast, Naganishia (Cryptococcus) liquefaciens strain N6.</title>
        <authorList>
            <person name="Han Y.W."/>
            <person name="Kajitani R."/>
            <person name="Morimoto H."/>
            <person name="Parhat M."/>
            <person name="Tsubouchi H."/>
            <person name="Bakenova O."/>
            <person name="Ogata M."/>
            <person name="Argunhan B."/>
            <person name="Aoki R."/>
            <person name="Kajiwara S."/>
            <person name="Itoh T."/>
            <person name="Iwasaki H."/>
        </authorList>
    </citation>
    <scope>NUCLEOTIDE SEQUENCE</scope>
    <source>
        <strain evidence="5">N6</strain>
    </source>
</reference>
<organism evidence="5 6">
    <name type="scientific">Naganishia liquefaciens</name>
    <dbReference type="NCBI Taxonomy" id="104408"/>
    <lineage>
        <taxon>Eukaryota</taxon>
        <taxon>Fungi</taxon>
        <taxon>Dikarya</taxon>
        <taxon>Basidiomycota</taxon>
        <taxon>Agaricomycotina</taxon>
        <taxon>Tremellomycetes</taxon>
        <taxon>Filobasidiales</taxon>
        <taxon>Filobasidiaceae</taxon>
        <taxon>Naganishia</taxon>
    </lineage>
</organism>
<feature type="region of interest" description="Disordered" evidence="3">
    <location>
        <begin position="157"/>
        <end position="450"/>
    </location>
</feature>
<dbReference type="InterPro" id="IPR051847">
    <property type="entry name" value="RNA_proc/Spliceosome_comp"/>
</dbReference>
<feature type="compositionally biased region" description="Low complexity" evidence="3">
    <location>
        <begin position="161"/>
        <end position="172"/>
    </location>
</feature>
<dbReference type="GO" id="GO:0005686">
    <property type="term" value="C:U2 snRNP"/>
    <property type="evidence" value="ECO:0007669"/>
    <property type="project" value="TreeGrafter"/>
</dbReference>
<dbReference type="GO" id="GO:0071013">
    <property type="term" value="C:catalytic step 2 spliceosome"/>
    <property type="evidence" value="ECO:0007669"/>
    <property type="project" value="TreeGrafter"/>
</dbReference>
<dbReference type="InterPro" id="IPR035979">
    <property type="entry name" value="RBD_domain_sf"/>
</dbReference>
<dbReference type="PANTHER" id="PTHR45880:SF1">
    <property type="entry name" value="RNA-BINDING MOTIF PROTEIN, X-LINKED 2"/>
    <property type="match status" value="1"/>
</dbReference>
<dbReference type="SUPFAM" id="SSF54928">
    <property type="entry name" value="RNA-binding domain, RBD"/>
    <property type="match status" value="1"/>
</dbReference>
<dbReference type="PANTHER" id="PTHR45880">
    <property type="entry name" value="RNA-BINDING MOTIF PROTEIN, X-LINKED 2"/>
    <property type="match status" value="1"/>
</dbReference>
<gene>
    <name evidence="5" type="ORF">NliqN6_5748</name>
</gene>
<keyword evidence="6" id="KW-1185">Reference proteome</keyword>
<evidence type="ECO:0000256" key="1">
    <source>
        <dbReference type="ARBA" id="ARBA00022884"/>
    </source>
</evidence>
<dbReference type="GO" id="GO:0003723">
    <property type="term" value="F:RNA binding"/>
    <property type="evidence" value="ECO:0007669"/>
    <property type="project" value="UniProtKB-UniRule"/>
</dbReference>
<dbReference type="SMART" id="SM00360">
    <property type="entry name" value="RRM"/>
    <property type="match status" value="1"/>
</dbReference>
<dbReference type="AlphaFoldDB" id="A0A8H3TYR0"/>
<dbReference type="CDD" id="cd12411">
    <property type="entry name" value="RRM_ist3_like"/>
    <property type="match status" value="1"/>
</dbReference>
<evidence type="ECO:0000313" key="6">
    <source>
        <dbReference type="Proteomes" id="UP000620104"/>
    </source>
</evidence>
<dbReference type="Pfam" id="PF00076">
    <property type="entry name" value="RRM_1"/>
    <property type="match status" value="1"/>
</dbReference>
<feature type="compositionally biased region" description="Basic and acidic residues" evidence="3">
    <location>
        <begin position="427"/>
        <end position="450"/>
    </location>
</feature>
<evidence type="ECO:0000256" key="3">
    <source>
        <dbReference type="SAM" id="MobiDB-lite"/>
    </source>
</evidence>
<dbReference type="Gene3D" id="3.30.70.330">
    <property type="match status" value="1"/>
</dbReference>
<feature type="compositionally biased region" description="Basic residues" evidence="3">
    <location>
        <begin position="269"/>
        <end position="279"/>
    </location>
</feature>
<dbReference type="EMBL" id="BLZA01000040">
    <property type="protein sequence ID" value="GHJ89346.1"/>
    <property type="molecule type" value="Genomic_DNA"/>
</dbReference>
<feature type="compositionally biased region" description="Basic residues" evidence="3">
    <location>
        <begin position="216"/>
        <end position="230"/>
    </location>
</feature>
<feature type="region of interest" description="Disordered" evidence="3">
    <location>
        <begin position="112"/>
        <end position="143"/>
    </location>
</feature>
<comment type="caution">
    <text evidence="5">The sequence shown here is derived from an EMBL/GenBank/DDBJ whole genome shotgun (WGS) entry which is preliminary data.</text>
</comment>
<dbReference type="Proteomes" id="UP000620104">
    <property type="component" value="Unassembled WGS sequence"/>
</dbReference>
<dbReference type="InterPro" id="IPR012677">
    <property type="entry name" value="Nucleotide-bd_a/b_plait_sf"/>
</dbReference>
<sequence length="450" mass="52303">MNVIREINRINERELELGGDGTKASWHDDYKDSAYVFVGGLPFELTEGDVITIMSQFGEVVDINMPRDKETGKPKGFAFVMYEDQRSTVLAVDNLTGGKVLGRTIRVDHVKDYKQPGKRNEDGEFQEPEQPSMNALPPVIGGQSPAVLHTIRSAALTVPVSPDSDGSSSSSDAAEEDEEDPMAAYIRAERKKQKSSKRKKSKGGDEGDEPESKEARRARKAAKRAKKAEKKARAERAGAEEDDKPRVKREADRSDSEERKPRIREASRRSRSRSPRRLTIKREPSEDNVKPSRADLSRSQRQEARPRDDDRRWEHGRRRSRTPPFAKETIQREQRSPRYDDARRHDAAYPERYDSRDRDRDRDRDRHRYRDRSPRRSDRHPSRDGSPRRDDRSFDRGRTDQDWRSGRHHEDPREGHRSEGDYASWRGRREVERVMRRVGGERDESREKRR</sequence>
<protein>
    <recommendedName>
        <fullName evidence="4">RRM domain-containing protein</fullName>
    </recommendedName>
</protein>